<feature type="transmembrane region" description="Helical" evidence="1">
    <location>
        <begin position="74"/>
        <end position="90"/>
    </location>
</feature>
<evidence type="ECO:0000256" key="1">
    <source>
        <dbReference type="SAM" id="Phobius"/>
    </source>
</evidence>
<keyword evidence="1" id="KW-0812">Transmembrane</keyword>
<keyword evidence="1" id="KW-0472">Membrane</keyword>
<feature type="transmembrane region" description="Helical" evidence="1">
    <location>
        <begin position="144"/>
        <end position="162"/>
    </location>
</feature>
<feature type="transmembrane region" description="Helical" evidence="1">
    <location>
        <begin position="50"/>
        <end position="67"/>
    </location>
</feature>
<evidence type="ECO:0000313" key="3">
    <source>
        <dbReference type="Proteomes" id="UP000533306"/>
    </source>
</evidence>
<organism evidence="2 3">
    <name type="scientific">Aquamicrobium lusatiense</name>
    <dbReference type="NCBI Taxonomy" id="89772"/>
    <lineage>
        <taxon>Bacteria</taxon>
        <taxon>Pseudomonadati</taxon>
        <taxon>Pseudomonadota</taxon>
        <taxon>Alphaproteobacteria</taxon>
        <taxon>Hyphomicrobiales</taxon>
        <taxon>Phyllobacteriaceae</taxon>
        <taxon>Aquamicrobium</taxon>
    </lineage>
</organism>
<dbReference type="Proteomes" id="UP000533306">
    <property type="component" value="Unassembled WGS sequence"/>
</dbReference>
<reference evidence="2 3" key="1">
    <citation type="submission" date="2020-08" db="EMBL/GenBank/DDBJ databases">
        <title>Genomic Encyclopedia of Type Strains, Phase IV (KMG-IV): sequencing the most valuable type-strain genomes for metagenomic binning, comparative biology and taxonomic classification.</title>
        <authorList>
            <person name="Goeker M."/>
        </authorList>
    </citation>
    <scope>NUCLEOTIDE SEQUENCE [LARGE SCALE GENOMIC DNA]</scope>
    <source>
        <strain evidence="2 3">DSM 11099</strain>
    </source>
</reference>
<protein>
    <submittedName>
        <fullName evidence="2">Uncharacterized protein</fullName>
    </submittedName>
</protein>
<comment type="caution">
    <text evidence="2">The sequence shown here is derived from an EMBL/GenBank/DDBJ whole genome shotgun (WGS) entry which is preliminary data.</text>
</comment>
<dbReference type="AlphaFoldDB" id="A0A7W9S1U9"/>
<name>A0A7W9S1U9_9HYPH</name>
<dbReference type="RefSeq" id="WP_183829129.1">
    <property type="nucleotide sequence ID" value="NZ_JACHEU010000001.1"/>
</dbReference>
<dbReference type="EMBL" id="JACHEU010000001">
    <property type="protein sequence ID" value="MBB6012561.1"/>
    <property type="molecule type" value="Genomic_DNA"/>
</dbReference>
<gene>
    <name evidence="2" type="ORF">HNR59_001906</name>
</gene>
<keyword evidence="3" id="KW-1185">Reference proteome</keyword>
<proteinExistence type="predicted"/>
<feature type="transmembrane region" description="Helical" evidence="1">
    <location>
        <begin position="12"/>
        <end position="30"/>
    </location>
</feature>
<keyword evidence="1" id="KW-1133">Transmembrane helix</keyword>
<feature type="transmembrane region" description="Helical" evidence="1">
    <location>
        <begin position="114"/>
        <end position="132"/>
    </location>
</feature>
<evidence type="ECO:0000313" key="2">
    <source>
        <dbReference type="EMBL" id="MBB6012561.1"/>
    </source>
</evidence>
<sequence>MQKTIIYPRPATWIGWGLVLLLGGALAGYLAEVYTDLDYYLFAENGPVEGSQTIVLGVAAAIFAARGWRSKGPVAFLCIAVVYVLLHAMVRETPRCDSPFYPGGICLTRTAKEALWVIFTVGLAALLFLRRADFLDALKPRWSFVFWPLGVAFIMLLAGELAEHYNQEGIEETLEMLAYCYTLACSIWIYRHT</sequence>
<accession>A0A7W9S1U9</accession>
<feature type="transmembrane region" description="Helical" evidence="1">
    <location>
        <begin position="174"/>
        <end position="190"/>
    </location>
</feature>